<dbReference type="GO" id="GO:0016616">
    <property type="term" value="F:oxidoreductase activity, acting on the CH-OH group of donors, NAD or NADP as acceptor"/>
    <property type="evidence" value="ECO:0007669"/>
    <property type="project" value="UniProtKB-ARBA"/>
</dbReference>
<feature type="site" description="Lowers pKa of active site Tyr" evidence="6">
    <location>
        <position position="74"/>
    </location>
</feature>
<dbReference type="PIRSF" id="PIRSF000097">
    <property type="entry name" value="AKR"/>
    <property type="match status" value="1"/>
</dbReference>
<name>A0A8H5M0U1_9AGAR</name>
<comment type="caution">
    <text evidence="9">The sequence shown here is derived from an EMBL/GenBank/DDBJ whole genome shotgun (WGS) entry which is preliminary data.</text>
</comment>
<feature type="transmembrane region" description="Helical" evidence="7">
    <location>
        <begin position="307"/>
        <end position="327"/>
    </location>
</feature>
<gene>
    <name evidence="9" type="ORF">D9615_008620</name>
</gene>
<protein>
    <recommendedName>
        <fullName evidence="8">NADP-dependent oxidoreductase domain-containing protein</fullName>
    </recommendedName>
</protein>
<dbReference type="GO" id="GO:0016652">
    <property type="term" value="F:oxidoreductase activity, acting on NAD(P)H as acceptor"/>
    <property type="evidence" value="ECO:0007669"/>
    <property type="project" value="InterPro"/>
</dbReference>
<reference evidence="9 10" key="1">
    <citation type="journal article" date="2020" name="ISME J.">
        <title>Uncovering the hidden diversity of litter-decomposition mechanisms in mushroom-forming fungi.</title>
        <authorList>
            <person name="Floudas D."/>
            <person name="Bentzer J."/>
            <person name="Ahren D."/>
            <person name="Johansson T."/>
            <person name="Persson P."/>
            <person name="Tunlid A."/>
        </authorList>
    </citation>
    <scope>NUCLEOTIDE SEQUENCE [LARGE SCALE GENOMIC DNA]</scope>
    <source>
        <strain evidence="9 10">CBS 661.87</strain>
    </source>
</reference>
<organism evidence="9 10">
    <name type="scientific">Tricholomella constricta</name>
    <dbReference type="NCBI Taxonomy" id="117010"/>
    <lineage>
        <taxon>Eukaryota</taxon>
        <taxon>Fungi</taxon>
        <taxon>Dikarya</taxon>
        <taxon>Basidiomycota</taxon>
        <taxon>Agaricomycotina</taxon>
        <taxon>Agaricomycetes</taxon>
        <taxon>Agaricomycetidae</taxon>
        <taxon>Agaricales</taxon>
        <taxon>Tricholomatineae</taxon>
        <taxon>Lyophyllaceae</taxon>
        <taxon>Tricholomella</taxon>
    </lineage>
</organism>
<keyword evidence="7" id="KW-0812">Transmembrane</keyword>
<evidence type="ECO:0000256" key="4">
    <source>
        <dbReference type="PIRSR" id="PIRSR000097-1"/>
    </source>
</evidence>
<evidence type="ECO:0000256" key="3">
    <source>
        <dbReference type="ARBA" id="ARBA00023002"/>
    </source>
</evidence>
<dbReference type="PANTHER" id="PTHR43827">
    <property type="entry name" value="2,5-DIKETO-D-GLUCONIC ACID REDUCTASE"/>
    <property type="match status" value="1"/>
</dbReference>
<dbReference type="EMBL" id="JAACJP010000028">
    <property type="protein sequence ID" value="KAF5376476.1"/>
    <property type="molecule type" value="Genomic_DNA"/>
</dbReference>
<dbReference type="PRINTS" id="PR00069">
    <property type="entry name" value="ALDKETRDTASE"/>
</dbReference>
<evidence type="ECO:0000256" key="2">
    <source>
        <dbReference type="ARBA" id="ARBA00022857"/>
    </source>
</evidence>
<evidence type="ECO:0000256" key="1">
    <source>
        <dbReference type="ARBA" id="ARBA00007905"/>
    </source>
</evidence>
<dbReference type="AlphaFoldDB" id="A0A8H5M0U1"/>
<evidence type="ECO:0000256" key="7">
    <source>
        <dbReference type="SAM" id="Phobius"/>
    </source>
</evidence>
<dbReference type="OrthoDB" id="416253at2759"/>
<accession>A0A8H5M0U1</accession>
<evidence type="ECO:0000313" key="9">
    <source>
        <dbReference type="EMBL" id="KAF5376476.1"/>
    </source>
</evidence>
<sequence>MSRSNEADDLQVPAIGYGTGTALRDKDARDYVIQAIEAGFSHIDTAQIYHNEASVGEAIRETGLAREDLFVTTKYSSGPIQQAVRGSLSKSVEVLHLTRTAQLGLRYVDLYLIHWPDFVGGNFEGAWREFEKVKERGSIGVSNFTVEQLQEIVKIAKIKPAVNQIEFHPYTYGSHKPLLAYAAKHDIVIEAYSTLAYVIRHFTSLTAVRVNVDPYADSPITKFPGGPVDTPVDAAARRLGITPTQVILAWAKAKGVVIVTTSSSKQHLREYLAVGDLPPLKDDEIAAIDDAGAKGPPYMYTSTAKCGVLAFAAACAVYTLVLLRMWGNGCVVT</sequence>
<keyword evidence="10" id="KW-1185">Reference proteome</keyword>
<dbReference type="Gene3D" id="3.20.20.100">
    <property type="entry name" value="NADP-dependent oxidoreductase domain"/>
    <property type="match status" value="1"/>
</dbReference>
<dbReference type="Proteomes" id="UP000565441">
    <property type="component" value="Unassembled WGS sequence"/>
</dbReference>
<dbReference type="InterPro" id="IPR044494">
    <property type="entry name" value="AKR3C2/3"/>
</dbReference>
<keyword evidence="3" id="KW-0560">Oxidoreductase</keyword>
<proteinExistence type="inferred from homology"/>
<dbReference type="PANTHER" id="PTHR43827:SF3">
    <property type="entry name" value="NADP-DEPENDENT OXIDOREDUCTASE DOMAIN-CONTAINING PROTEIN"/>
    <property type="match status" value="1"/>
</dbReference>
<evidence type="ECO:0000259" key="8">
    <source>
        <dbReference type="Pfam" id="PF00248"/>
    </source>
</evidence>
<dbReference type="CDD" id="cd19120">
    <property type="entry name" value="AKR_AKR3C2-3"/>
    <property type="match status" value="1"/>
</dbReference>
<comment type="similarity">
    <text evidence="1">Belongs to the aldo/keto reductase family.</text>
</comment>
<dbReference type="SUPFAM" id="SSF51430">
    <property type="entry name" value="NAD(P)-linked oxidoreductase"/>
    <property type="match status" value="1"/>
</dbReference>
<keyword evidence="2" id="KW-0521">NADP</keyword>
<feature type="binding site" evidence="5">
    <location>
        <position position="114"/>
    </location>
    <ligand>
        <name>substrate</name>
    </ligand>
</feature>
<dbReference type="InterPro" id="IPR036812">
    <property type="entry name" value="NAD(P)_OxRdtase_dom_sf"/>
</dbReference>
<feature type="active site" description="Proton donor" evidence="4">
    <location>
        <position position="49"/>
    </location>
</feature>
<keyword evidence="7" id="KW-1133">Transmembrane helix</keyword>
<evidence type="ECO:0000313" key="10">
    <source>
        <dbReference type="Proteomes" id="UP000565441"/>
    </source>
</evidence>
<evidence type="ECO:0000256" key="6">
    <source>
        <dbReference type="PIRSR" id="PIRSR000097-3"/>
    </source>
</evidence>
<dbReference type="InterPro" id="IPR023210">
    <property type="entry name" value="NADP_OxRdtase_dom"/>
</dbReference>
<dbReference type="InterPro" id="IPR020471">
    <property type="entry name" value="AKR"/>
</dbReference>
<keyword evidence="7" id="KW-0472">Membrane</keyword>
<dbReference type="Pfam" id="PF00248">
    <property type="entry name" value="Aldo_ket_red"/>
    <property type="match status" value="1"/>
</dbReference>
<evidence type="ECO:0000256" key="5">
    <source>
        <dbReference type="PIRSR" id="PIRSR000097-2"/>
    </source>
</evidence>
<feature type="domain" description="NADP-dependent oxidoreductase" evidence="8">
    <location>
        <begin position="16"/>
        <end position="291"/>
    </location>
</feature>